<keyword evidence="6" id="KW-1185">Reference proteome</keyword>
<accession>A0A8J7SJH6</accession>
<name>A0A8J7SJH6_9BACT</name>
<dbReference type="GO" id="GO:0003677">
    <property type="term" value="F:DNA binding"/>
    <property type="evidence" value="ECO:0007669"/>
    <property type="project" value="UniProtKB-KW"/>
</dbReference>
<evidence type="ECO:0000259" key="4">
    <source>
        <dbReference type="Pfam" id="PF01420"/>
    </source>
</evidence>
<dbReference type="SUPFAM" id="SSF116734">
    <property type="entry name" value="DNA methylase specificity domain"/>
    <property type="match status" value="2"/>
</dbReference>
<dbReference type="EMBL" id="JAENIM010000039">
    <property type="protein sequence ID" value="MBK1791354.1"/>
    <property type="molecule type" value="Genomic_DNA"/>
</dbReference>
<keyword evidence="3" id="KW-0238">DNA-binding</keyword>
<evidence type="ECO:0000256" key="3">
    <source>
        <dbReference type="ARBA" id="ARBA00023125"/>
    </source>
</evidence>
<comment type="similarity">
    <text evidence="1">Belongs to the type-I restriction system S methylase family.</text>
</comment>
<dbReference type="PANTHER" id="PTHR30408">
    <property type="entry name" value="TYPE-1 RESTRICTION ENZYME ECOKI SPECIFICITY PROTEIN"/>
    <property type="match status" value="1"/>
</dbReference>
<dbReference type="AlphaFoldDB" id="A0A8J7SJH6"/>
<evidence type="ECO:0000256" key="2">
    <source>
        <dbReference type="ARBA" id="ARBA00022747"/>
    </source>
</evidence>
<evidence type="ECO:0000313" key="5">
    <source>
        <dbReference type="EMBL" id="MBK1791354.1"/>
    </source>
</evidence>
<sequence length="460" mass="51695">MGNSWETVRLGDLIEIRGGFSYKGSFIGKGDSKLVGMGCVSFSERFLDNGCRNYGGEFPETHRLKPGDIVIATRQQSDNLPILGFPAIIPEYLEGRDVIVATNLYKLTNHSDIPNRFLYWLLRGAEYRNRILSCSKGTTVRMITKDAIEDFYFRCPPDDEIRKITDILDSFDDKIELNRRMNATLEGMAQALFKSWFVDFDPVIDNALAAGNPIPDELAPRAEVRKKALANGTANREAAKAFPAAFQFTEELGWIPEGWAAKQMGQMLRSVSDTYPLKTVDEIIFLNTGDILDGRFLHADYSATAGLPGQAKKSIQKHDILYSEIRPRNRRFAYVHIDGAQHVVSTKLMVLRATSEISSLFAYLILKQDSTIDHLQMLAESRSGTFPQITFDVLAGIQVALPPNLELVELFTDKVLKSTQEKQLQLDASTETLTKLRDTLLPKLISRELRIPECKPLLVL</sequence>
<keyword evidence="2" id="KW-0680">Restriction system</keyword>
<dbReference type="Pfam" id="PF01420">
    <property type="entry name" value="Methylase_S"/>
    <property type="match status" value="2"/>
</dbReference>
<gene>
    <name evidence="5" type="ORF">JIN82_09350</name>
</gene>
<feature type="domain" description="Type I restriction modification DNA specificity" evidence="4">
    <location>
        <begin position="5"/>
        <end position="186"/>
    </location>
</feature>
<evidence type="ECO:0000256" key="1">
    <source>
        <dbReference type="ARBA" id="ARBA00010923"/>
    </source>
</evidence>
<reference evidence="5" key="1">
    <citation type="submission" date="2021-01" db="EMBL/GenBank/DDBJ databases">
        <title>Modified the classification status of verrucomicrobia.</title>
        <authorList>
            <person name="Feng X."/>
        </authorList>
    </citation>
    <scope>NUCLEOTIDE SEQUENCE</scope>
    <source>
        <strain evidence="5">_KCTC 22039</strain>
    </source>
</reference>
<evidence type="ECO:0000313" key="6">
    <source>
        <dbReference type="Proteomes" id="UP000624703"/>
    </source>
</evidence>
<proteinExistence type="inferred from homology"/>
<dbReference type="Gene3D" id="3.90.220.20">
    <property type="entry name" value="DNA methylase specificity domains"/>
    <property type="match status" value="2"/>
</dbReference>
<keyword evidence="5" id="KW-0378">Hydrolase</keyword>
<dbReference type="RefSeq" id="WP_200311362.1">
    <property type="nucleotide sequence ID" value="NZ_JAENIM010000039.1"/>
</dbReference>
<keyword evidence="5" id="KW-0255">Endonuclease</keyword>
<dbReference type="InterPro" id="IPR044946">
    <property type="entry name" value="Restrct_endonuc_typeI_TRD_sf"/>
</dbReference>
<dbReference type="Proteomes" id="UP000624703">
    <property type="component" value="Unassembled WGS sequence"/>
</dbReference>
<dbReference type="PANTHER" id="PTHR30408:SF13">
    <property type="entry name" value="TYPE I RESTRICTION ENZYME HINDI SPECIFICITY SUBUNIT"/>
    <property type="match status" value="1"/>
</dbReference>
<dbReference type="InterPro" id="IPR052021">
    <property type="entry name" value="Type-I_RS_S_subunit"/>
</dbReference>
<dbReference type="GO" id="GO:0004519">
    <property type="term" value="F:endonuclease activity"/>
    <property type="evidence" value="ECO:0007669"/>
    <property type="project" value="UniProtKB-KW"/>
</dbReference>
<dbReference type="GO" id="GO:0009307">
    <property type="term" value="P:DNA restriction-modification system"/>
    <property type="evidence" value="ECO:0007669"/>
    <property type="project" value="UniProtKB-KW"/>
</dbReference>
<dbReference type="InterPro" id="IPR000055">
    <property type="entry name" value="Restrct_endonuc_typeI_TRD"/>
</dbReference>
<feature type="domain" description="Type I restriction modification DNA specificity" evidence="4">
    <location>
        <begin position="258"/>
        <end position="404"/>
    </location>
</feature>
<keyword evidence="5" id="KW-0540">Nuclease</keyword>
<protein>
    <submittedName>
        <fullName evidence="5">Restriction endonuclease subunit S</fullName>
    </submittedName>
</protein>
<comment type="caution">
    <text evidence="5">The sequence shown here is derived from an EMBL/GenBank/DDBJ whole genome shotgun (WGS) entry which is preliminary data.</text>
</comment>
<organism evidence="5 6">
    <name type="scientific">Persicirhabdus sediminis</name>
    <dbReference type="NCBI Taxonomy" id="454144"/>
    <lineage>
        <taxon>Bacteria</taxon>
        <taxon>Pseudomonadati</taxon>
        <taxon>Verrucomicrobiota</taxon>
        <taxon>Verrucomicrobiia</taxon>
        <taxon>Verrucomicrobiales</taxon>
        <taxon>Verrucomicrobiaceae</taxon>
        <taxon>Persicirhabdus</taxon>
    </lineage>
</organism>